<dbReference type="Gene3D" id="3.40.50.150">
    <property type="entry name" value="Vaccinia Virus protein VP39"/>
    <property type="match status" value="1"/>
</dbReference>
<name>A0ABN9SCC1_9DINO</name>
<comment type="caution">
    <text evidence="1">The sequence shown here is derived from an EMBL/GenBank/DDBJ whole genome shotgun (WGS) entry which is preliminary data.</text>
</comment>
<dbReference type="PANTHER" id="PTHR36112">
    <property type="entry name" value="RIBOSOMAL RNA SMALL SUBUNIT METHYLTRANSFERASE J"/>
    <property type="match status" value="1"/>
</dbReference>
<dbReference type="EMBL" id="CAUYUJ010010556">
    <property type="protein sequence ID" value="CAK0829640.1"/>
    <property type="molecule type" value="Genomic_DNA"/>
</dbReference>
<evidence type="ECO:0000313" key="1">
    <source>
        <dbReference type="EMBL" id="CAK0829640.1"/>
    </source>
</evidence>
<proteinExistence type="predicted"/>
<evidence type="ECO:0000313" key="2">
    <source>
        <dbReference type="Proteomes" id="UP001189429"/>
    </source>
</evidence>
<sequence>VPTRTPRVWVGNHTLCKPQPSESPTVVCAAGGGLPAFDAGRAAAPGSDLVVTTARAPSPDIEAQAAEVSARLGARLVVRGRRPLLDVLAESRSGLAYLVGGANWKERAEVRHEICDGRGGRVFVNPRMWRIIPDVMRQPLIQAVAPAGEPPPGDVVDATAGLGGTSLRIAHACGARCRLTACEISAPLACLLDFGLRRLAAQGEEWSEPASRVRAVHADALELLSARALAPPADRPDVVYLNPCMDLGSASAEDAFLHRVASLRPIAQDVFEAAVACARRRVVLRHQRGLPPPFGLRDGAPATRVVRGGQSDFLVLEV</sequence>
<organism evidence="1 2">
    <name type="scientific">Prorocentrum cordatum</name>
    <dbReference type="NCBI Taxonomy" id="2364126"/>
    <lineage>
        <taxon>Eukaryota</taxon>
        <taxon>Sar</taxon>
        <taxon>Alveolata</taxon>
        <taxon>Dinophyceae</taxon>
        <taxon>Prorocentrales</taxon>
        <taxon>Prorocentraceae</taxon>
        <taxon>Prorocentrum</taxon>
    </lineage>
</organism>
<dbReference type="SUPFAM" id="SSF53335">
    <property type="entry name" value="S-adenosyl-L-methionine-dependent methyltransferases"/>
    <property type="match status" value="1"/>
</dbReference>
<reference evidence="1" key="1">
    <citation type="submission" date="2023-10" db="EMBL/GenBank/DDBJ databases">
        <authorList>
            <person name="Chen Y."/>
            <person name="Shah S."/>
            <person name="Dougan E. K."/>
            <person name="Thang M."/>
            <person name="Chan C."/>
        </authorList>
    </citation>
    <scope>NUCLEOTIDE SEQUENCE [LARGE SCALE GENOMIC DNA]</scope>
</reference>
<dbReference type="CDD" id="cd02440">
    <property type="entry name" value="AdoMet_MTases"/>
    <property type="match status" value="1"/>
</dbReference>
<keyword evidence="2" id="KW-1185">Reference proteome</keyword>
<accession>A0ABN9SCC1</accession>
<dbReference type="InterPro" id="IPR029063">
    <property type="entry name" value="SAM-dependent_MTases_sf"/>
</dbReference>
<dbReference type="PANTHER" id="PTHR36112:SF1">
    <property type="entry name" value="RIBOSOMAL RNA SMALL SUBUNIT METHYLTRANSFERASE J"/>
    <property type="match status" value="1"/>
</dbReference>
<gene>
    <name evidence="1" type="ORF">PCOR1329_LOCUS28531</name>
</gene>
<dbReference type="Proteomes" id="UP001189429">
    <property type="component" value="Unassembled WGS sequence"/>
</dbReference>
<dbReference type="InterPro" id="IPR007536">
    <property type="entry name" value="16SrRNA_methylTrfase_J"/>
</dbReference>
<protein>
    <recommendedName>
        <fullName evidence="3">Trimethylguanosine synthase</fullName>
    </recommendedName>
</protein>
<dbReference type="Pfam" id="PF04445">
    <property type="entry name" value="SAM_MT"/>
    <property type="match status" value="1"/>
</dbReference>
<evidence type="ECO:0008006" key="3">
    <source>
        <dbReference type="Google" id="ProtNLM"/>
    </source>
</evidence>
<feature type="non-terminal residue" evidence="1">
    <location>
        <position position="1"/>
    </location>
</feature>